<dbReference type="PhylomeDB" id="Q95PY1"/>
<dbReference type="PaxDb" id="6239-ZC404.13"/>
<dbReference type="InterPro" id="IPR017452">
    <property type="entry name" value="GPCR_Rhodpsn_7TM"/>
</dbReference>
<dbReference type="Bgee" id="WBGene00022606">
    <property type="expression patterns" value="Expressed in larva"/>
</dbReference>
<gene>
    <name evidence="7 9" type="primary">dmsr-9</name>
    <name evidence="7" type="ORF">CELE_ZC404.13</name>
    <name evidence="9" type="ORF">ZC404.13</name>
</gene>
<dbReference type="OrthoDB" id="5836747at2759"/>
<evidence type="ECO:0000313" key="7">
    <source>
        <dbReference type="EMBL" id="CCD72499.1"/>
    </source>
</evidence>
<dbReference type="STRING" id="6239.ZC404.13.1"/>
<dbReference type="OMA" id="QYPEANS"/>
<dbReference type="GO" id="GO:0016020">
    <property type="term" value="C:membrane"/>
    <property type="evidence" value="ECO:0007669"/>
    <property type="project" value="UniProtKB-SubCell"/>
</dbReference>
<evidence type="ECO:0000313" key="8">
    <source>
        <dbReference type="Proteomes" id="UP000001940"/>
    </source>
</evidence>
<dbReference type="Pfam" id="PF10324">
    <property type="entry name" value="7TM_GPCR_Srw"/>
    <property type="match status" value="1"/>
</dbReference>
<feature type="transmembrane region" description="Helical" evidence="5">
    <location>
        <begin position="41"/>
        <end position="64"/>
    </location>
</feature>
<feature type="transmembrane region" description="Helical" evidence="5">
    <location>
        <begin position="298"/>
        <end position="321"/>
    </location>
</feature>
<dbReference type="CTD" id="260186"/>
<feature type="transmembrane region" description="Helical" evidence="5">
    <location>
        <begin position="76"/>
        <end position="98"/>
    </location>
</feature>
<dbReference type="SMR" id="Q95PY1"/>
<dbReference type="InParanoid" id="Q95PY1"/>
<feature type="domain" description="G-protein coupled receptors family 1 profile" evidence="6">
    <location>
        <begin position="56"/>
        <end position="321"/>
    </location>
</feature>
<reference evidence="7 8" key="1">
    <citation type="journal article" date="1998" name="Science">
        <title>Genome sequence of the nematode C. elegans: a platform for investigating biology.</title>
        <authorList>
            <consortium name="The C. elegans sequencing consortium"/>
            <person name="Sulson J.E."/>
            <person name="Waterston R."/>
        </authorList>
    </citation>
    <scope>NUCLEOTIDE SEQUENCE [LARGE SCALE GENOMIC DNA]</scope>
    <source>
        <strain evidence="7 8">Bristol N2</strain>
    </source>
</reference>
<dbReference type="PROSITE" id="PS50262">
    <property type="entry name" value="G_PROTEIN_RECEP_F1_2"/>
    <property type="match status" value="1"/>
</dbReference>
<feature type="transmembrane region" description="Helical" evidence="5">
    <location>
        <begin position="266"/>
        <end position="292"/>
    </location>
</feature>
<sequence>MAAEYNCTQYFSQYPEANSDEAKDLFITSLIDTIVKPYRPYHYYILTSLVLFAFFANIMIVIVISQKEMRSSGVNVTMMLIAVCDFGCSVSALAQLLLRNFSDYYSSYITAYAQLIVDYFQIAFHASSLYLAVGMSFCRAISLVLTKDTRDTWQSPRYALRLGIVLCLPVFFIASTNLFLNYVKEKDENGLVELEVSPLSVANSCWYMKFALVLSGSLFKIIPCILMSGLSIVILGKINAGKQRAIALSRSQSDNTQSKIDRSSRFIQCIIIIFVVTEFPQGFFSVVGGLSINDYINYFQFFSVFTNLLAYFNTTTSFIIYSTLSSKFRKLFVQLFVPRFIKDRIGKSSNIVVVQSTFVESHVI</sequence>
<evidence type="ECO:0000256" key="5">
    <source>
        <dbReference type="SAM" id="Phobius"/>
    </source>
</evidence>
<dbReference type="InterPro" id="IPR019427">
    <property type="entry name" value="7TM_GPCR_serpentine_rcpt_Srw"/>
</dbReference>
<dbReference type="CDD" id="cd14978">
    <property type="entry name" value="7tmA_FMRFamide_R-like"/>
    <property type="match status" value="1"/>
</dbReference>
<keyword evidence="7" id="KW-0675">Receptor</keyword>
<evidence type="ECO:0000256" key="2">
    <source>
        <dbReference type="ARBA" id="ARBA00022692"/>
    </source>
</evidence>
<dbReference type="PANTHER" id="PTHR47419">
    <property type="entry name" value="DROMYOSUPPRESSIN RECEPTOR RELATED-RELATED"/>
    <property type="match status" value="1"/>
</dbReference>
<dbReference type="FunCoup" id="Q95PY1">
    <property type="interactions" value="5"/>
</dbReference>
<comment type="subcellular location">
    <subcellularLocation>
        <location evidence="1">Membrane</location>
    </subcellularLocation>
</comment>
<dbReference type="UCSC" id="ZC404.13">
    <property type="organism name" value="c. elegans"/>
</dbReference>
<dbReference type="RefSeq" id="NP_504723.1">
    <property type="nucleotide sequence ID" value="NM_072322.1"/>
</dbReference>
<evidence type="ECO:0000256" key="3">
    <source>
        <dbReference type="ARBA" id="ARBA00022989"/>
    </source>
</evidence>
<evidence type="ECO:0000256" key="4">
    <source>
        <dbReference type="ARBA" id="ARBA00023136"/>
    </source>
</evidence>
<dbReference type="AGR" id="WB:WBGene00022606"/>
<evidence type="ECO:0000313" key="9">
    <source>
        <dbReference type="WormBase" id="ZC404.13"/>
    </source>
</evidence>
<dbReference type="Gene3D" id="1.20.1070.10">
    <property type="entry name" value="Rhodopsin 7-helix transmembrane proteins"/>
    <property type="match status" value="1"/>
</dbReference>
<keyword evidence="3 5" id="KW-1133">Transmembrane helix</keyword>
<protein>
    <submittedName>
        <fullName evidence="7">G-protein coupled receptors family 1 profile domain-containing protein</fullName>
    </submittedName>
</protein>
<dbReference type="GeneID" id="260186"/>
<dbReference type="AlphaFoldDB" id="Q95PY1"/>
<feature type="transmembrane region" description="Helical" evidence="5">
    <location>
        <begin position="122"/>
        <end position="146"/>
    </location>
</feature>
<keyword evidence="2 5" id="KW-0812">Transmembrane</keyword>
<dbReference type="SUPFAM" id="SSF81321">
    <property type="entry name" value="Family A G protein-coupled receptor-like"/>
    <property type="match status" value="1"/>
</dbReference>
<dbReference type="eggNOG" id="ENOG502TJG1">
    <property type="taxonomic scope" value="Eukaryota"/>
</dbReference>
<evidence type="ECO:0000256" key="1">
    <source>
        <dbReference type="ARBA" id="ARBA00004370"/>
    </source>
</evidence>
<evidence type="ECO:0000259" key="6">
    <source>
        <dbReference type="PROSITE" id="PS50262"/>
    </source>
</evidence>
<keyword evidence="8" id="KW-1185">Reference proteome</keyword>
<dbReference type="KEGG" id="cel:CELE_ZC404.13"/>
<dbReference type="Proteomes" id="UP000001940">
    <property type="component" value="Chromosome V"/>
</dbReference>
<dbReference type="PANTHER" id="PTHR47419:SF1">
    <property type="entry name" value="G-PROTEIN COUPLED RECEPTORS FAMILY 1 PROFILE DOMAIN-CONTAINING PROTEIN"/>
    <property type="match status" value="1"/>
</dbReference>
<dbReference type="HOGENOM" id="CLU_066081_0_0_1"/>
<dbReference type="EMBL" id="BX284605">
    <property type="protein sequence ID" value="CCD72499.1"/>
    <property type="molecule type" value="Genomic_DNA"/>
</dbReference>
<dbReference type="WormBase" id="ZC404.13">
    <property type="protein sequence ID" value="CE29619"/>
    <property type="gene ID" value="WBGene00022606"/>
    <property type="gene designation" value="dmsr-9"/>
</dbReference>
<proteinExistence type="predicted"/>
<feature type="transmembrane region" description="Helical" evidence="5">
    <location>
        <begin position="210"/>
        <end position="235"/>
    </location>
</feature>
<name>Q95PY1_CAEEL</name>
<keyword evidence="4 5" id="KW-0472">Membrane</keyword>
<accession>Q95PY1</accession>
<organism evidence="7 8">
    <name type="scientific">Caenorhabditis elegans</name>
    <dbReference type="NCBI Taxonomy" id="6239"/>
    <lineage>
        <taxon>Eukaryota</taxon>
        <taxon>Metazoa</taxon>
        <taxon>Ecdysozoa</taxon>
        <taxon>Nematoda</taxon>
        <taxon>Chromadorea</taxon>
        <taxon>Rhabditida</taxon>
        <taxon>Rhabditina</taxon>
        <taxon>Rhabditomorpha</taxon>
        <taxon>Rhabditoidea</taxon>
        <taxon>Rhabditidae</taxon>
        <taxon>Peloderinae</taxon>
        <taxon>Caenorhabditis</taxon>
    </lineage>
</organism>
<dbReference type="GO" id="GO:0008528">
    <property type="term" value="F:G protein-coupled peptide receptor activity"/>
    <property type="evidence" value="ECO:0007669"/>
    <property type="project" value="InterPro"/>
</dbReference>
<feature type="transmembrane region" description="Helical" evidence="5">
    <location>
        <begin position="158"/>
        <end position="180"/>
    </location>
</feature>